<evidence type="ECO:0000256" key="2">
    <source>
        <dbReference type="ARBA" id="ARBA00022729"/>
    </source>
</evidence>
<name>S3L5J8_TREMA</name>
<reference evidence="6 7" key="1">
    <citation type="submission" date="2013-04" db="EMBL/GenBank/DDBJ databases">
        <title>The Genome Sequence of Treponema maltophilum ATCC 51939.</title>
        <authorList>
            <consortium name="The Broad Institute Genomics Platform"/>
            <person name="Earl A."/>
            <person name="Ward D."/>
            <person name="Feldgarden M."/>
            <person name="Gevers D."/>
            <person name="Leonetti C."/>
            <person name="Blanton J.M."/>
            <person name="Dewhirst F.E."/>
            <person name="Izard J."/>
            <person name="Walker B."/>
            <person name="Young S."/>
            <person name="Zeng Q."/>
            <person name="Gargeya S."/>
            <person name="Fitzgerald M."/>
            <person name="Haas B."/>
            <person name="Abouelleil A."/>
            <person name="Allen A.W."/>
            <person name="Alvarado L."/>
            <person name="Arachchi H.M."/>
            <person name="Berlin A.M."/>
            <person name="Chapman S.B."/>
            <person name="Gainer-Dewar J."/>
            <person name="Goldberg J."/>
            <person name="Griggs A."/>
            <person name="Gujja S."/>
            <person name="Hansen M."/>
            <person name="Howarth C."/>
            <person name="Imamovic A."/>
            <person name="Ireland A."/>
            <person name="Larimer J."/>
            <person name="McCowan C."/>
            <person name="Murphy C."/>
            <person name="Pearson M."/>
            <person name="Poon T.W."/>
            <person name="Priest M."/>
            <person name="Roberts A."/>
            <person name="Saif S."/>
            <person name="Shea T."/>
            <person name="Sisk P."/>
            <person name="Sykes S."/>
            <person name="Wortman J."/>
            <person name="Nusbaum C."/>
            <person name="Birren B."/>
        </authorList>
    </citation>
    <scope>NUCLEOTIDE SEQUENCE [LARGE SCALE GENOMIC DNA]</scope>
    <source>
        <strain evidence="6 7">ATCC 51939</strain>
    </source>
</reference>
<dbReference type="PANTHER" id="PTHR46091:SF3">
    <property type="entry name" value="AMINE OXIDASE DOMAIN-CONTAINING PROTEIN"/>
    <property type="match status" value="1"/>
</dbReference>
<evidence type="ECO:0000256" key="4">
    <source>
        <dbReference type="ARBA" id="ARBA00022857"/>
    </source>
</evidence>
<accession>S3L5J8</accession>
<dbReference type="InterPro" id="IPR052206">
    <property type="entry name" value="Retinol_saturase"/>
</dbReference>
<keyword evidence="2" id="KW-0732">Signal</keyword>
<evidence type="ECO:0008006" key="8">
    <source>
        <dbReference type="Google" id="ProtNLM"/>
    </source>
</evidence>
<evidence type="ECO:0000313" key="7">
    <source>
        <dbReference type="Proteomes" id="UP000014541"/>
    </source>
</evidence>
<keyword evidence="3" id="KW-0274">FAD</keyword>
<dbReference type="PATRIC" id="fig|1125699.3.peg.50"/>
<keyword evidence="1" id="KW-0285">Flavoprotein</keyword>
<dbReference type="OrthoDB" id="9814556at2"/>
<comment type="caution">
    <text evidence="6">The sequence shown here is derived from an EMBL/GenBank/DDBJ whole genome shotgun (WGS) entry which is preliminary data.</text>
</comment>
<dbReference type="HOGENOM" id="CLU_019722_1_1_12"/>
<keyword evidence="7" id="KW-1185">Reference proteome</keyword>
<keyword evidence="4" id="KW-0521">NADP</keyword>
<dbReference type="eggNOG" id="COG1233">
    <property type="taxonomic scope" value="Bacteria"/>
</dbReference>
<evidence type="ECO:0000256" key="5">
    <source>
        <dbReference type="ARBA" id="ARBA00023027"/>
    </source>
</evidence>
<dbReference type="Gene3D" id="3.50.50.60">
    <property type="entry name" value="FAD/NAD(P)-binding domain"/>
    <property type="match status" value="2"/>
</dbReference>
<dbReference type="Pfam" id="PF13450">
    <property type="entry name" value="NAD_binding_8"/>
    <property type="match status" value="1"/>
</dbReference>
<dbReference type="AlphaFoldDB" id="S3L5J8"/>
<dbReference type="EMBL" id="ATFF01000002">
    <property type="protein sequence ID" value="EPF32064.1"/>
    <property type="molecule type" value="Genomic_DNA"/>
</dbReference>
<gene>
    <name evidence="6" type="ORF">HMPREF9194_00052</name>
</gene>
<protein>
    <recommendedName>
        <fullName evidence="8">Amine oxidase domain-containing protein</fullName>
    </recommendedName>
</protein>
<dbReference type="RefSeq" id="WP_016524361.1">
    <property type="nucleotide sequence ID" value="NZ_KE332518.1"/>
</dbReference>
<dbReference type="PANTHER" id="PTHR46091">
    <property type="entry name" value="BLR7054 PROTEIN"/>
    <property type="match status" value="1"/>
</dbReference>
<dbReference type="PROSITE" id="PS51257">
    <property type="entry name" value="PROKAR_LIPOPROTEIN"/>
    <property type="match status" value="1"/>
</dbReference>
<dbReference type="SUPFAM" id="SSF51905">
    <property type="entry name" value="FAD/NAD(P)-binding domain"/>
    <property type="match status" value="1"/>
</dbReference>
<evidence type="ECO:0000256" key="1">
    <source>
        <dbReference type="ARBA" id="ARBA00022630"/>
    </source>
</evidence>
<evidence type="ECO:0000256" key="3">
    <source>
        <dbReference type="ARBA" id="ARBA00022827"/>
    </source>
</evidence>
<dbReference type="Proteomes" id="UP000014541">
    <property type="component" value="Unassembled WGS sequence"/>
</dbReference>
<evidence type="ECO:0000313" key="6">
    <source>
        <dbReference type="EMBL" id="EPF32064.1"/>
    </source>
</evidence>
<keyword evidence="5" id="KW-0520">NAD</keyword>
<proteinExistence type="predicted"/>
<organism evidence="6 7">
    <name type="scientific">Treponema maltophilum ATCC 51939</name>
    <dbReference type="NCBI Taxonomy" id="1125699"/>
    <lineage>
        <taxon>Bacteria</taxon>
        <taxon>Pseudomonadati</taxon>
        <taxon>Spirochaetota</taxon>
        <taxon>Spirochaetia</taxon>
        <taxon>Spirochaetales</taxon>
        <taxon>Treponemataceae</taxon>
        <taxon>Treponema</taxon>
    </lineage>
</organism>
<dbReference type="STRING" id="1125699.HMPREF9194_00052"/>
<dbReference type="InterPro" id="IPR036188">
    <property type="entry name" value="FAD/NAD-bd_sf"/>
</dbReference>
<sequence>MPKYDAVVIGAGNGGLAAACRMALAGKKTLLVERHNLPGGCASSFRRGRFEFETALHEICEWGTAENPGGCRKTVVNDFGLNIIWHRIPDNFRVITTASDGKTHIDATLPCGIENFVNEMERLVPGCRESIQNLFDLGTEFHAAGDYSLSVAGKTDPVYMKKHFPNFLRLGSYSVNRVFKAMKMPKLAQDIMNTYWGYLGVDADHLSFLQYVNMLWLYVTHGAWIPDKTSNELTTGMLECFRKFGGEVWMNCTATRILFDDNKAVRGVETTCGTVNTRYILCNMNQNMVYATMCPPEVVPERMVKLGNARTYSARMFIVYLGLDVSAEELGIHDYTIFLPTSADTVKEYEAGKRRETNCNQVMVCYNVINPNFSPQGTCVISLTSAFMDDDWANVEQDDYVNTKTAFAEKLINLFEERTGYIIKPYIEEIEIATPWTMCNYVNTPQGAAYGFELKDWDSMMPRMMMMGSEFPIKGLKFVGAASIRGDGYNSAIFSGDTLAKKTLAEMKAEEV</sequence>